<name>A0A396IGE2_MEDTR</name>
<evidence type="ECO:0000313" key="2">
    <source>
        <dbReference type="Proteomes" id="UP000265566"/>
    </source>
</evidence>
<dbReference type="Proteomes" id="UP000265566">
    <property type="component" value="Chromosome 4"/>
</dbReference>
<protein>
    <submittedName>
        <fullName evidence="1">Uncharacterized protein</fullName>
    </submittedName>
</protein>
<proteinExistence type="predicted"/>
<gene>
    <name evidence="1" type="ORF">MtrunA17_Chr4g0063181</name>
</gene>
<reference evidence="2" key="1">
    <citation type="journal article" date="2018" name="Nat. Plants">
        <title>Whole-genome landscape of Medicago truncatula symbiotic genes.</title>
        <authorList>
            <person name="Pecrix Y."/>
            <person name="Staton S.E."/>
            <person name="Sallet E."/>
            <person name="Lelandais-Briere C."/>
            <person name="Moreau S."/>
            <person name="Carrere S."/>
            <person name="Blein T."/>
            <person name="Jardinaud M.F."/>
            <person name="Latrasse D."/>
            <person name="Zouine M."/>
            <person name="Zahm M."/>
            <person name="Kreplak J."/>
            <person name="Mayjonade B."/>
            <person name="Satge C."/>
            <person name="Perez M."/>
            <person name="Cauet S."/>
            <person name="Marande W."/>
            <person name="Chantry-Darmon C."/>
            <person name="Lopez-Roques C."/>
            <person name="Bouchez O."/>
            <person name="Berard A."/>
            <person name="Debelle F."/>
            <person name="Munos S."/>
            <person name="Bendahmane A."/>
            <person name="Berges H."/>
            <person name="Niebel A."/>
            <person name="Buitink J."/>
            <person name="Frugier F."/>
            <person name="Benhamed M."/>
            <person name="Crespi M."/>
            <person name="Gouzy J."/>
            <person name="Gamas P."/>
        </authorList>
    </citation>
    <scope>NUCLEOTIDE SEQUENCE [LARGE SCALE GENOMIC DNA]</scope>
    <source>
        <strain evidence="2">cv. Jemalong A17</strain>
    </source>
</reference>
<dbReference type="AlphaFoldDB" id="A0A396IGE2"/>
<evidence type="ECO:0000313" key="1">
    <source>
        <dbReference type="EMBL" id="RHN63891.1"/>
    </source>
</evidence>
<accession>A0A396IGE2</accession>
<dbReference type="Gramene" id="rna26646">
    <property type="protein sequence ID" value="RHN63891.1"/>
    <property type="gene ID" value="gene26646"/>
</dbReference>
<sequence>MKPELSPISCFFFFFGQEYSYHVISPFLVYSQTHKAKVNKYFMSNLQIHEIASMKKSTGQHSCKQTISQNRFMPQPQTN</sequence>
<organism evidence="1 2">
    <name type="scientific">Medicago truncatula</name>
    <name type="common">Barrel medic</name>
    <name type="synonym">Medicago tribuloides</name>
    <dbReference type="NCBI Taxonomy" id="3880"/>
    <lineage>
        <taxon>Eukaryota</taxon>
        <taxon>Viridiplantae</taxon>
        <taxon>Streptophyta</taxon>
        <taxon>Embryophyta</taxon>
        <taxon>Tracheophyta</taxon>
        <taxon>Spermatophyta</taxon>
        <taxon>Magnoliopsida</taxon>
        <taxon>eudicotyledons</taxon>
        <taxon>Gunneridae</taxon>
        <taxon>Pentapetalae</taxon>
        <taxon>rosids</taxon>
        <taxon>fabids</taxon>
        <taxon>Fabales</taxon>
        <taxon>Fabaceae</taxon>
        <taxon>Papilionoideae</taxon>
        <taxon>50 kb inversion clade</taxon>
        <taxon>NPAAA clade</taxon>
        <taxon>Hologalegina</taxon>
        <taxon>IRL clade</taxon>
        <taxon>Trifolieae</taxon>
        <taxon>Medicago</taxon>
    </lineage>
</organism>
<dbReference type="EMBL" id="PSQE01000004">
    <property type="protein sequence ID" value="RHN63891.1"/>
    <property type="molecule type" value="Genomic_DNA"/>
</dbReference>
<comment type="caution">
    <text evidence="1">The sequence shown here is derived from an EMBL/GenBank/DDBJ whole genome shotgun (WGS) entry which is preliminary data.</text>
</comment>